<feature type="coiled-coil region" evidence="1">
    <location>
        <begin position="912"/>
        <end position="939"/>
    </location>
</feature>
<evidence type="ECO:0000313" key="4">
    <source>
        <dbReference type="EMBL" id="KAJ7366603.1"/>
    </source>
</evidence>
<dbReference type="PANTHER" id="PTHR33104:SF2">
    <property type="entry name" value="CXC3 LIKE CYSTEINE CLUSTER DOMAIN-CONTAINING PROTEIN"/>
    <property type="match status" value="1"/>
</dbReference>
<keyword evidence="5" id="KW-1185">Reference proteome</keyword>
<dbReference type="Proteomes" id="UP001218218">
    <property type="component" value="Unassembled WGS sequence"/>
</dbReference>
<dbReference type="InterPro" id="IPR040521">
    <property type="entry name" value="KDZ"/>
</dbReference>
<organism evidence="4 5">
    <name type="scientific">Mycena albidolilacea</name>
    <dbReference type="NCBI Taxonomy" id="1033008"/>
    <lineage>
        <taxon>Eukaryota</taxon>
        <taxon>Fungi</taxon>
        <taxon>Dikarya</taxon>
        <taxon>Basidiomycota</taxon>
        <taxon>Agaricomycotina</taxon>
        <taxon>Agaricomycetes</taxon>
        <taxon>Agaricomycetidae</taxon>
        <taxon>Agaricales</taxon>
        <taxon>Marasmiineae</taxon>
        <taxon>Mycenaceae</taxon>
        <taxon>Mycena</taxon>
    </lineage>
</organism>
<evidence type="ECO:0000256" key="1">
    <source>
        <dbReference type="SAM" id="Coils"/>
    </source>
</evidence>
<proteinExistence type="predicted"/>
<dbReference type="EMBL" id="JARIHO010000002">
    <property type="protein sequence ID" value="KAJ7366603.1"/>
    <property type="molecule type" value="Genomic_DNA"/>
</dbReference>
<reference evidence="4" key="1">
    <citation type="submission" date="2023-03" db="EMBL/GenBank/DDBJ databases">
        <title>Massive genome expansion in bonnet fungi (Mycena s.s.) driven by repeated elements and novel gene families across ecological guilds.</title>
        <authorList>
            <consortium name="Lawrence Berkeley National Laboratory"/>
            <person name="Harder C.B."/>
            <person name="Miyauchi S."/>
            <person name="Viragh M."/>
            <person name="Kuo A."/>
            <person name="Thoen E."/>
            <person name="Andreopoulos B."/>
            <person name="Lu D."/>
            <person name="Skrede I."/>
            <person name="Drula E."/>
            <person name="Henrissat B."/>
            <person name="Morin E."/>
            <person name="Kohler A."/>
            <person name="Barry K."/>
            <person name="LaButti K."/>
            <person name="Morin E."/>
            <person name="Salamov A."/>
            <person name="Lipzen A."/>
            <person name="Mereny Z."/>
            <person name="Hegedus B."/>
            <person name="Baldrian P."/>
            <person name="Stursova M."/>
            <person name="Weitz H."/>
            <person name="Taylor A."/>
            <person name="Grigoriev I.V."/>
            <person name="Nagy L.G."/>
            <person name="Martin F."/>
            <person name="Kauserud H."/>
        </authorList>
    </citation>
    <scope>NUCLEOTIDE SEQUENCE</scope>
    <source>
        <strain evidence="4">CBHHK002</strain>
    </source>
</reference>
<feature type="compositionally biased region" description="Acidic residues" evidence="2">
    <location>
        <begin position="1103"/>
        <end position="1117"/>
    </location>
</feature>
<accession>A0AAD7F4M4</accession>
<comment type="caution">
    <text evidence="4">The sequence shown here is derived from an EMBL/GenBank/DDBJ whole genome shotgun (WGS) entry which is preliminary data.</text>
</comment>
<protein>
    <recommendedName>
        <fullName evidence="3">CxC2-like cysteine cluster KDZ transposase-associated domain-containing protein</fullName>
    </recommendedName>
</protein>
<dbReference type="Pfam" id="PF18758">
    <property type="entry name" value="KDZ"/>
    <property type="match status" value="1"/>
</dbReference>
<name>A0AAD7F4M4_9AGAR</name>
<gene>
    <name evidence="4" type="ORF">DFH08DRAFT_948627</name>
</gene>
<evidence type="ECO:0000259" key="3">
    <source>
        <dbReference type="Pfam" id="PF18803"/>
    </source>
</evidence>
<dbReference type="InterPro" id="IPR041457">
    <property type="entry name" value="CxC2_KDZ-assoc"/>
</dbReference>
<dbReference type="Pfam" id="PF18803">
    <property type="entry name" value="CxC2"/>
    <property type="match status" value="1"/>
</dbReference>
<dbReference type="AlphaFoldDB" id="A0AAD7F4M4"/>
<feature type="region of interest" description="Disordered" evidence="2">
    <location>
        <begin position="1103"/>
        <end position="1138"/>
    </location>
</feature>
<sequence>MSRVEKNNKKRKLPVADGLSFTHTATFFLADITGNHTAAPITTFVERASTDNKCSYREAVEVEPPSPVKRARAGLVQPIPHRTSVYEERDDLAERYQMGFDLDPPPIAADLSVPKPTLPRVVKPSDPALARFRSERDTYLGNMLRRDGCIWPSAEDQCADCGEPTDALDPQIFRCKSCYGDELVCGGCMVTRHSAIPLHRIERWNGLFFEPSDLKTLGLRVQLGHRVGDRCAGATPLHASVVVLHTNGIHEVAVDACDCERRLWAGSPEEQLQRAGWFPATDDRPRTCATFEVLDTFLTLTYQAKTTMYDYYSVLEKLTNNTGIKPPNRYQAFLRMVREYTHLLMLKRAGRGHAQSGVMGTRQGELAVRCPCCPVPGINLPEGWENAPPGSQFLYMFFLAIDACFRLKRRLISSVLKDPSLASGWAYMVETLTYRDHLLTMTDQKEMSTCSGLAALDHANTKFSRGYAATGVGMGVCARHEFVQPNGVGDLQKGERYANMDWIFACILLHIDPRLRKIISYDIVCQWWKNLRNRLKSLPPRIRFVLVMALLRFVIPKMHIKGHLPECQTTYSLNYVPGSGQTCGEGIERPWAHIGGVGPSTREMGPGSREDTLNGHWGSWNWQKIVGLGERLRTRWDHAKTEYADQLEAFTDFSAQQAARVPVWRKMVEEFEKDPDAKNPYQMTVKAITEAEILLQLEKDDAERVENGVPSIHLVSPASFVVAGLEVEAEQRRVRVQVERKKAGSSVQAIDVLALRRALNRSIQRLRKLQATYMPAAIVALGRRENVPEDEQPEHVPLFLPSALPPAARMVLGVDALVVMEDSLRDAQCSTALERLRRALTAKSRLVTYKNLQSRHQGANTRARAIVERNETKIRLSSEKYQMAWTAKLRMVDGDVKRVGWQQLRKEDIRCMADAEEEIRGAERRRAQAERRNRREDELRLEGQLPPLTADEMERRARGGENVRVMLWIWTSAGGKGSEEDVDEALQIEWCKAWARVRRWDEEVRLVDEEVRRAGVSLEYRAREWEERAKAVPVGEDEWDGWGQASGQWAVERAEGAVAYALKQAALLRDLARRITVSMAEERRGRGKKRRIVHDDEWVNVDGDADDVVEGEEDELEDLRADQVADDDFVLGGGDDED</sequence>
<dbReference type="PANTHER" id="PTHR33104">
    <property type="entry name" value="SI:DKEY-29D5.2"/>
    <property type="match status" value="1"/>
</dbReference>
<feature type="compositionally biased region" description="Acidic residues" evidence="2">
    <location>
        <begin position="1124"/>
        <end position="1138"/>
    </location>
</feature>
<evidence type="ECO:0000256" key="2">
    <source>
        <dbReference type="SAM" id="MobiDB-lite"/>
    </source>
</evidence>
<feature type="domain" description="CxC2-like cysteine cluster KDZ transposase-associated" evidence="3">
    <location>
        <begin position="214"/>
        <end position="323"/>
    </location>
</feature>
<evidence type="ECO:0000313" key="5">
    <source>
        <dbReference type="Proteomes" id="UP001218218"/>
    </source>
</evidence>
<keyword evidence="1" id="KW-0175">Coiled coil</keyword>